<accession>A0AAP1FD75</accession>
<dbReference type="PROSITE" id="PS00089">
    <property type="entry name" value="RIBORED_LARGE"/>
    <property type="match status" value="1"/>
</dbReference>
<dbReference type="Pfam" id="PF00317">
    <property type="entry name" value="Ribonuc_red_lgN"/>
    <property type="match status" value="1"/>
</dbReference>
<comment type="similarity">
    <text evidence="1 10">Belongs to the ribonucleoside diphosphate reductase large chain family.</text>
</comment>
<dbReference type="Proteomes" id="UP000051449">
    <property type="component" value="Unassembled WGS sequence"/>
</dbReference>
<keyword evidence="4 9" id="KW-0547">Nucleotide-binding</keyword>
<dbReference type="Pfam" id="PF02867">
    <property type="entry name" value="Ribonuc_red_lgC"/>
    <property type="match status" value="1"/>
</dbReference>
<dbReference type="PANTHER" id="PTHR11573">
    <property type="entry name" value="RIBONUCLEOSIDE-DIPHOSPHATE REDUCTASE LARGE CHAIN"/>
    <property type="match status" value="1"/>
</dbReference>
<dbReference type="PROSITE" id="PS51161">
    <property type="entry name" value="ATP_CONE"/>
    <property type="match status" value="1"/>
</dbReference>
<evidence type="ECO:0000256" key="6">
    <source>
        <dbReference type="ARBA" id="ARBA00023002"/>
    </source>
</evidence>
<dbReference type="EC" id="1.17.4.1" evidence="2 10"/>
<dbReference type="EMBL" id="LLGC01000179">
    <property type="protein sequence ID" value="KQE03608.1"/>
    <property type="molecule type" value="Genomic_DNA"/>
</dbReference>
<dbReference type="InterPro" id="IPR005144">
    <property type="entry name" value="ATP-cone_dom"/>
</dbReference>
<evidence type="ECO:0000313" key="13">
    <source>
        <dbReference type="Proteomes" id="UP000051449"/>
    </source>
</evidence>
<reference evidence="12 13" key="1">
    <citation type="submission" date="2015-10" db="EMBL/GenBank/DDBJ databases">
        <title>The utility of whole genome sequencing in characterizing Acinetobacter epidemiology and analyzing hospital outbreaks.</title>
        <authorList>
            <person name="Ozer E.A."/>
            <person name="Fitzpatrick M.A."/>
            <person name="Hauser A.R."/>
        </authorList>
    </citation>
    <scope>NUCLEOTIDE SEQUENCE [LARGE SCALE GENOMIC DNA]</scope>
    <source>
        <strain evidence="12 13">ABBL072</strain>
    </source>
</reference>
<feature type="domain" description="ATP-cone" evidence="11">
    <location>
        <begin position="3"/>
        <end position="92"/>
    </location>
</feature>
<keyword evidence="6 10" id="KW-0560">Oxidoreductase</keyword>
<dbReference type="Gene3D" id="3.20.70.20">
    <property type="match status" value="1"/>
</dbReference>
<dbReference type="InterPro" id="IPR000788">
    <property type="entry name" value="RNR_lg_C"/>
</dbReference>
<dbReference type="CDD" id="cd01679">
    <property type="entry name" value="RNR_I"/>
    <property type="match status" value="1"/>
</dbReference>
<evidence type="ECO:0000256" key="1">
    <source>
        <dbReference type="ARBA" id="ARBA00010406"/>
    </source>
</evidence>
<evidence type="ECO:0000313" key="12">
    <source>
        <dbReference type="EMBL" id="KQE03608.1"/>
    </source>
</evidence>
<evidence type="ECO:0000256" key="3">
    <source>
        <dbReference type="ARBA" id="ARBA00022533"/>
    </source>
</evidence>
<dbReference type="GO" id="GO:0005971">
    <property type="term" value="C:ribonucleoside-diphosphate reductase complex"/>
    <property type="evidence" value="ECO:0007669"/>
    <property type="project" value="TreeGrafter"/>
</dbReference>
<dbReference type="GO" id="GO:0004748">
    <property type="term" value="F:ribonucleoside-diphosphate reductase activity, thioredoxin disulfide as acceptor"/>
    <property type="evidence" value="ECO:0007669"/>
    <property type="project" value="UniProtKB-EC"/>
</dbReference>
<sequence length="796" mass="89168">MTNRVTKRNGSTEPFSQEKIEKAVIWATKNTNVPPQLVIDNAIMLIYDGIKTSDIQEALISAASKLTSATMTDASFVAARLLLLDLYKLVCGEQGKVDGGGFKYPHIKDYIQGGVSCNLLDPALLQSYDLDRINAAIKPERDLLFGYLGLDTLKDRYFIRKNRDVKYEKATGKTSGEIIELPQHFWMRVAMGVAIKEKPENRTARALEYYEMYSTLNYISSTPTLFNAGTLRPQLSSCYLNQVSDTITAELGDSRYASIFGAIEETALLSKFAGGIGTDWTPVRGENEIIIGTNGISSGVVPYIKVQNNTAVAVNQGGKRKGSVAPYLESWHPDFMSFCELKKEAGDDRLRAHDVFPAAWVPDLLMKRKEDPEAMWSFFSPHKFPELHELYGEEFEARYEELEALGEFEFQLPAIKVWRHILSNLFETGHPWITFKDESNRRNPQSHVGVIHHSNLCTEITLNTSKEETAVCNLGSINLAVVMSGDNPLEKLRTAVRLAIRNLDSVIDVNYYPSERAKLSNLRHRPIGLGVMGYYEWLVKQGVDFESDQHLEQADALFEAISYFAIEASADLAQELGSYPSFEGSKWSQGILPIDTAKKMEDGKPFFDRPRRFDWEALREKVKKGMRNSNIMAIAPTATISNIAGTTQCTEVPFLLQFYKTNLGGVYKVIDPSVRHVGTNYHLLKEAFYVDQLWIIKAAAVRQKWICQSQSTNLFAKQGTTGRDLDLIYTEAHRKGLKTTYYLRGQSATKDSASAKDDVIEALKSAVAQGATLSDAEAHQQAKLCSIFEPDCESCQ</sequence>
<evidence type="ECO:0000256" key="2">
    <source>
        <dbReference type="ARBA" id="ARBA00012274"/>
    </source>
</evidence>
<dbReference type="SUPFAM" id="SSF51998">
    <property type="entry name" value="PFL-like glycyl radical enzymes"/>
    <property type="match status" value="1"/>
</dbReference>
<dbReference type="GO" id="GO:0009263">
    <property type="term" value="P:deoxyribonucleotide biosynthetic process"/>
    <property type="evidence" value="ECO:0007669"/>
    <property type="project" value="UniProtKB-KW"/>
</dbReference>
<organism evidence="12 13">
    <name type="scientific">Acinetobacter baumannii</name>
    <dbReference type="NCBI Taxonomy" id="470"/>
    <lineage>
        <taxon>Bacteria</taxon>
        <taxon>Pseudomonadati</taxon>
        <taxon>Pseudomonadota</taxon>
        <taxon>Gammaproteobacteria</taxon>
        <taxon>Moraxellales</taxon>
        <taxon>Moraxellaceae</taxon>
        <taxon>Acinetobacter</taxon>
        <taxon>Acinetobacter calcoaceticus/baumannii complex</taxon>
    </lineage>
</organism>
<dbReference type="InterPro" id="IPR008926">
    <property type="entry name" value="RNR_R1-su_N"/>
</dbReference>
<dbReference type="GO" id="GO:0005524">
    <property type="term" value="F:ATP binding"/>
    <property type="evidence" value="ECO:0007669"/>
    <property type="project" value="UniProtKB-UniRule"/>
</dbReference>
<dbReference type="SUPFAM" id="SSF48168">
    <property type="entry name" value="R1 subunit of ribonucleotide reductase, N-terminal domain"/>
    <property type="match status" value="1"/>
</dbReference>
<evidence type="ECO:0000259" key="11">
    <source>
        <dbReference type="PROSITE" id="PS51161"/>
    </source>
</evidence>
<dbReference type="InterPro" id="IPR013509">
    <property type="entry name" value="RNR_lsu_N"/>
</dbReference>
<evidence type="ECO:0000256" key="7">
    <source>
        <dbReference type="ARBA" id="ARBA00023116"/>
    </source>
</evidence>
<dbReference type="AlphaFoldDB" id="A0AAP1FD75"/>
<dbReference type="PRINTS" id="PR01183">
    <property type="entry name" value="RIBORDTASEM1"/>
</dbReference>
<protein>
    <recommendedName>
        <fullName evidence="2 10">Ribonucleoside-diphosphate reductase</fullName>
        <ecNumber evidence="2 10">1.17.4.1</ecNumber>
    </recommendedName>
</protein>
<dbReference type="Pfam" id="PF03477">
    <property type="entry name" value="ATP-cone"/>
    <property type="match status" value="1"/>
</dbReference>
<dbReference type="PANTHER" id="PTHR11573:SF6">
    <property type="entry name" value="RIBONUCLEOSIDE-DIPHOSPHATE REDUCTASE LARGE SUBUNIT"/>
    <property type="match status" value="1"/>
</dbReference>
<keyword evidence="7 10" id="KW-0215">Deoxyribonucleotide synthesis</keyword>
<proteinExistence type="inferred from homology"/>
<dbReference type="RefSeq" id="WP_000184985.1">
    <property type="nucleotide sequence ID" value="NZ_CAJHFN010000015.1"/>
</dbReference>
<dbReference type="NCBIfam" id="TIGR02506">
    <property type="entry name" value="NrdE_NrdA"/>
    <property type="match status" value="1"/>
</dbReference>
<gene>
    <name evidence="12" type="ORF">APD33_13415</name>
</gene>
<dbReference type="InterPro" id="IPR013346">
    <property type="entry name" value="NrdE_NrdA_C"/>
</dbReference>
<comment type="function">
    <text evidence="10">Provides the precursors necessary for DNA synthesis. Catalyzes the biosynthesis of deoxyribonucleotides from the corresponding ribonucleotides.</text>
</comment>
<evidence type="ECO:0000256" key="8">
    <source>
        <dbReference type="ARBA" id="ARBA00047754"/>
    </source>
</evidence>
<keyword evidence="3" id="KW-0021">Allosteric enzyme</keyword>
<evidence type="ECO:0000256" key="9">
    <source>
        <dbReference type="PROSITE-ProRule" id="PRU00492"/>
    </source>
</evidence>
<evidence type="ECO:0000256" key="5">
    <source>
        <dbReference type="ARBA" id="ARBA00022840"/>
    </source>
</evidence>
<evidence type="ECO:0000256" key="10">
    <source>
        <dbReference type="RuleBase" id="RU003410"/>
    </source>
</evidence>
<name>A0AAP1FD75_ACIBA</name>
<dbReference type="InterPro" id="IPR039718">
    <property type="entry name" value="Rrm1"/>
</dbReference>
<comment type="caution">
    <text evidence="12">The sequence shown here is derived from an EMBL/GenBank/DDBJ whole genome shotgun (WGS) entry which is preliminary data.</text>
</comment>
<comment type="catalytic activity">
    <reaction evidence="8 10">
        <text>a 2'-deoxyribonucleoside 5'-diphosphate + [thioredoxin]-disulfide + H2O = a ribonucleoside 5'-diphosphate + [thioredoxin]-dithiol</text>
        <dbReference type="Rhea" id="RHEA:23252"/>
        <dbReference type="Rhea" id="RHEA-COMP:10698"/>
        <dbReference type="Rhea" id="RHEA-COMP:10700"/>
        <dbReference type="ChEBI" id="CHEBI:15377"/>
        <dbReference type="ChEBI" id="CHEBI:29950"/>
        <dbReference type="ChEBI" id="CHEBI:50058"/>
        <dbReference type="ChEBI" id="CHEBI:57930"/>
        <dbReference type="ChEBI" id="CHEBI:73316"/>
        <dbReference type="EC" id="1.17.4.1"/>
    </reaction>
</comment>
<keyword evidence="5 9" id="KW-0067">ATP-binding</keyword>
<evidence type="ECO:0000256" key="4">
    <source>
        <dbReference type="ARBA" id="ARBA00022741"/>
    </source>
</evidence>